<dbReference type="InterPro" id="IPR001387">
    <property type="entry name" value="Cro/C1-type_HTH"/>
</dbReference>
<dbReference type="CDD" id="cd00093">
    <property type="entry name" value="HTH_XRE"/>
    <property type="match status" value="1"/>
</dbReference>
<dbReference type="AlphaFoldDB" id="A0A8J3ZV75"/>
<dbReference type="InterPro" id="IPR010982">
    <property type="entry name" value="Lambda_DNA-bd_dom_sf"/>
</dbReference>
<name>A0A8J3ZV75_9ACTN</name>
<feature type="domain" description="HTH cro/C1-type" evidence="1">
    <location>
        <begin position="14"/>
        <end position="69"/>
    </location>
</feature>
<evidence type="ECO:0000313" key="2">
    <source>
        <dbReference type="EMBL" id="GIJ70787.1"/>
    </source>
</evidence>
<comment type="caution">
    <text evidence="2">The sequence shown here is derived from an EMBL/GenBank/DDBJ whole genome shotgun (WGS) entry which is preliminary data.</text>
</comment>
<dbReference type="Gene3D" id="3.40.50.300">
    <property type="entry name" value="P-loop containing nucleotide triphosphate hydrolases"/>
    <property type="match status" value="1"/>
</dbReference>
<dbReference type="GO" id="GO:0016887">
    <property type="term" value="F:ATP hydrolysis activity"/>
    <property type="evidence" value="ECO:0007669"/>
    <property type="project" value="InterPro"/>
</dbReference>
<organism evidence="2 3">
    <name type="scientific">Virgisporangium ochraceum</name>
    <dbReference type="NCBI Taxonomy" id="65505"/>
    <lineage>
        <taxon>Bacteria</taxon>
        <taxon>Bacillati</taxon>
        <taxon>Actinomycetota</taxon>
        <taxon>Actinomycetes</taxon>
        <taxon>Micromonosporales</taxon>
        <taxon>Micromonosporaceae</taxon>
        <taxon>Virgisporangium</taxon>
    </lineage>
</organism>
<dbReference type="SUPFAM" id="SSF47413">
    <property type="entry name" value="lambda repressor-like DNA-binding domains"/>
    <property type="match status" value="1"/>
</dbReference>
<reference evidence="2" key="1">
    <citation type="submission" date="2021-01" db="EMBL/GenBank/DDBJ databases">
        <title>Whole genome shotgun sequence of Virgisporangium ochraceum NBRC 16418.</title>
        <authorList>
            <person name="Komaki H."/>
            <person name="Tamura T."/>
        </authorList>
    </citation>
    <scope>NUCLEOTIDE SEQUENCE</scope>
    <source>
        <strain evidence="2">NBRC 16418</strain>
    </source>
</reference>
<dbReference type="GO" id="GO:0003677">
    <property type="term" value="F:DNA binding"/>
    <property type="evidence" value="ECO:0007669"/>
    <property type="project" value="InterPro"/>
</dbReference>
<dbReference type="SUPFAM" id="SSF52540">
    <property type="entry name" value="P-loop containing nucleoside triphosphate hydrolases"/>
    <property type="match status" value="1"/>
</dbReference>
<dbReference type="RefSeq" id="WP_203930679.1">
    <property type="nucleotide sequence ID" value="NZ_BOPH01000082.1"/>
</dbReference>
<dbReference type="PANTHER" id="PTHR47691:SF3">
    <property type="entry name" value="HTH-TYPE TRANSCRIPTIONAL REGULATOR RV0890C-RELATED"/>
    <property type="match status" value="1"/>
</dbReference>
<dbReference type="Pfam" id="PF13401">
    <property type="entry name" value="AAA_22"/>
    <property type="match status" value="1"/>
</dbReference>
<accession>A0A8J3ZV75</accession>
<proteinExistence type="predicted"/>
<dbReference type="InterPro" id="IPR011990">
    <property type="entry name" value="TPR-like_helical_dom_sf"/>
</dbReference>
<dbReference type="InterPro" id="IPR027417">
    <property type="entry name" value="P-loop_NTPase"/>
</dbReference>
<dbReference type="Gene3D" id="1.10.260.40">
    <property type="entry name" value="lambda repressor-like DNA-binding domains"/>
    <property type="match status" value="1"/>
</dbReference>
<dbReference type="SUPFAM" id="SSF48452">
    <property type="entry name" value="TPR-like"/>
    <property type="match status" value="1"/>
</dbReference>
<evidence type="ECO:0000259" key="1">
    <source>
        <dbReference type="PROSITE" id="PS50943"/>
    </source>
</evidence>
<evidence type="ECO:0000313" key="3">
    <source>
        <dbReference type="Proteomes" id="UP000635606"/>
    </source>
</evidence>
<dbReference type="PANTHER" id="PTHR47691">
    <property type="entry name" value="REGULATOR-RELATED"/>
    <property type="match status" value="1"/>
</dbReference>
<dbReference type="Proteomes" id="UP000635606">
    <property type="component" value="Unassembled WGS sequence"/>
</dbReference>
<dbReference type="InterPro" id="IPR049945">
    <property type="entry name" value="AAA_22"/>
</dbReference>
<dbReference type="PROSITE" id="PS50943">
    <property type="entry name" value="HTH_CROC1"/>
    <property type="match status" value="1"/>
</dbReference>
<dbReference type="EMBL" id="BOPH01000082">
    <property type="protein sequence ID" value="GIJ70787.1"/>
    <property type="molecule type" value="Genomic_DNA"/>
</dbReference>
<dbReference type="Pfam" id="PF13560">
    <property type="entry name" value="HTH_31"/>
    <property type="match status" value="1"/>
</dbReference>
<sequence length="803" mass="82947">MQAAAEPGDFAVALRRLREARSLTQEELAERAGLTAKAVGALERGERRRPYPHTVRSLADGLGLGDDDRAALVAAVPHRSTTVARGETTVARGETTVTAGETAVVGPAGATAGRAGAVPDVTPLIGRDGEVAELLDLIGPGARRLVTVTGPGGVGKTRLAMRVLRLAAPDFPGGAHPVDLSAVREPKLVMPAVAAALGLPDTVGVEPLDALVPHLAGLRVLLVLDNLEQLTAAAPVLADLLARCPDLVVVATSRAPLRIRAEHELVLGPLPTPVTDDVDAVAASPAVALLLDRAAAAGSPTVVTDDDAPALAAIVRRLDGLPLAVELAAPGLRLLSPWALLARLERSAPGGGPRDLPERHRTMAAVLDWSMDLLEPEEVSLFERLAVFSGGFTLDAAEAVTADDALPALATLLDQSLLLRAPSPDRQPRFRLLEPVRQYAMRRLHASGQATTAADRHAAYFHALATASKEPLEGPELAGVLDRLDADHGNLRSAYLRLLELDRDSDAAELAGSVWLYLALRGHAREGLTWLARIGPGASDAARCRALTGRLGLGLLAGDSASMRGDADAAVAAAGRVTDPVVTCETLTLAGQSAVFAGALDDAGDLLARALAQAEAAGRPWVAVHARLAQGQLALVAGDLATAGRVLPEAVRSARRIGNPFTLATALNVHATLTELLGDEPATAALLGEAVTLSLAVRMSWTLGYALPALASLAQRAGDPASAAWLFGAGASISAADAVDPTFPVARALSDRGLDATRAALGEPRFTREWDAGRAAGAAGIQARAAAVTTRAGGDHDVRRRRA</sequence>
<gene>
    <name evidence="2" type="ORF">Voc01_057040</name>
</gene>
<keyword evidence="3" id="KW-1185">Reference proteome</keyword>
<dbReference type="SMART" id="SM00530">
    <property type="entry name" value="HTH_XRE"/>
    <property type="match status" value="1"/>
</dbReference>
<dbReference type="Pfam" id="PF25872">
    <property type="entry name" value="HTH_77"/>
    <property type="match status" value="1"/>
</dbReference>
<dbReference type="PRINTS" id="PR00364">
    <property type="entry name" value="DISEASERSIST"/>
</dbReference>
<protein>
    <recommendedName>
        <fullName evidence="1">HTH cro/C1-type domain-containing protein</fullName>
    </recommendedName>
</protein>
<dbReference type="InterPro" id="IPR058852">
    <property type="entry name" value="HTH_77"/>
</dbReference>